<feature type="compositionally biased region" description="Low complexity" evidence="1">
    <location>
        <begin position="137"/>
        <end position="147"/>
    </location>
</feature>
<evidence type="ECO:0000313" key="3">
    <source>
        <dbReference type="Proteomes" id="UP001221757"/>
    </source>
</evidence>
<accession>A0AAD7D5P7</accession>
<gene>
    <name evidence="2" type="ORF">B0H17DRAFT_1140480</name>
</gene>
<dbReference type="Proteomes" id="UP001221757">
    <property type="component" value="Unassembled WGS sequence"/>
</dbReference>
<name>A0AAD7D5P7_MYCRO</name>
<evidence type="ECO:0000313" key="2">
    <source>
        <dbReference type="EMBL" id="KAJ7675166.1"/>
    </source>
</evidence>
<sequence length="264" mass="27402">MACVAPAPSSSSWAHALPYLDRPLRPASANWNTKFPAVSPVALYAPLPAPTLPKQRPVLRLPALASDLPARRFDPFADDPVASTSQNTPPTRGRPLTPLVVASPSPSPTTSTSAAPAAPAIKGRRRAPSFTAGCPRSASTSTILLSTPTPPPRSAALAPPVTGAPTPFHARHYPTPDARARLLARTLLHRIYAVGRPRSPYASLSLPSAGGGGLCNGYESECAGNSLDSEVETREALPGLATSAPDWREGNTIGVIGGRDSAIH</sequence>
<evidence type="ECO:0000256" key="1">
    <source>
        <dbReference type="SAM" id="MobiDB-lite"/>
    </source>
</evidence>
<organism evidence="2 3">
    <name type="scientific">Mycena rosella</name>
    <name type="common">Pink bonnet</name>
    <name type="synonym">Agaricus rosellus</name>
    <dbReference type="NCBI Taxonomy" id="1033263"/>
    <lineage>
        <taxon>Eukaryota</taxon>
        <taxon>Fungi</taxon>
        <taxon>Dikarya</taxon>
        <taxon>Basidiomycota</taxon>
        <taxon>Agaricomycotina</taxon>
        <taxon>Agaricomycetes</taxon>
        <taxon>Agaricomycetidae</taxon>
        <taxon>Agaricales</taxon>
        <taxon>Marasmiineae</taxon>
        <taxon>Mycenaceae</taxon>
        <taxon>Mycena</taxon>
    </lineage>
</organism>
<keyword evidence="3" id="KW-1185">Reference proteome</keyword>
<dbReference type="AlphaFoldDB" id="A0AAD7D5P7"/>
<feature type="region of interest" description="Disordered" evidence="1">
    <location>
        <begin position="72"/>
        <end position="157"/>
    </location>
</feature>
<reference evidence="2" key="1">
    <citation type="submission" date="2023-03" db="EMBL/GenBank/DDBJ databases">
        <title>Massive genome expansion in bonnet fungi (Mycena s.s.) driven by repeated elements and novel gene families across ecological guilds.</title>
        <authorList>
            <consortium name="Lawrence Berkeley National Laboratory"/>
            <person name="Harder C.B."/>
            <person name="Miyauchi S."/>
            <person name="Viragh M."/>
            <person name="Kuo A."/>
            <person name="Thoen E."/>
            <person name="Andreopoulos B."/>
            <person name="Lu D."/>
            <person name="Skrede I."/>
            <person name="Drula E."/>
            <person name="Henrissat B."/>
            <person name="Morin E."/>
            <person name="Kohler A."/>
            <person name="Barry K."/>
            <person name="LaButti K."/>
            <person name="Morin E."/>
            <person name="Salamov A."/>
            <person name="Lipzen A."/>
            <person name="Mereny Z."/>
            <person name="Hegedus B."/>
            <person name="Baldrian P."/>
            <person name="Stursova M."/>
            <person name="Weitz H."/>
            <person name="Taylor A."/>
            <person name="Grigoriev I.V."/>
            <person name="Nagy L.G."/>
            <person name="Martin F."/>
            <person name="Kauserud H."/>
        </authorList>
    </citation>
    <scope>NUCLEOTIDE SEQUENCE</scope>
    <source>
        <strain evidence="2">CBHHK067</strain>
    </source>
</reference>
<dbReference type="EMBL" id="JARKIE010000152">
    <property type="protein sequence ID" value="KAJ7675166.1"/>
    <property type="molecule type" value="Genomic_DNA"/>
</dbReference>
<comment type="caution">
    <text evidence="2">The sequence shown here is derived from an EMBL/GenBank/DDBJ whole genome shotgun (WGS) entry which is preliminary data.</text>
</comment>
<proteinExistence type="predicted"/>
<protein>
    <submittedName>
        <fullName evidence="2">Uncharacterized protein</fullName>
    </submittedName>
</protein>
<feature type="compositionally biased region" description="Low complexity" evidence="1">
    <location>
        <begin position="88"/>
        <end position="120"/>
    </location>
</feature>